<keyword evidence="5" id="KW-1185">Reference proteome</keyword>
<dbReference type="Proteomes" id="UP001162483">
    <property type="component" value="Unassembled WGS sequence"/>
</dbReference>
<evidence type="ECO:0000313" key="4">
    <source>
        <dbReference type="EMBL" id="CAI9553922.1"/>
    </source>
</evidence>
<evidence type="ECO:0000313" key="5">
    <source>
        <dbReference type="Proteomes" id="UP001162483"/>
    </source>
</evidence>
<feature type="region of interest" description="Disordered" evidence="3">
    <location>
        <begin position="307"/>
        <end position="328"/>
    </location>
</feature>
<evidence type="ECO:0000256" key="2">
    <source>
        <dbReference type="ARBA" id="ARBA00022490"/>
    </source>
</evidence>
<evidence type="ECO:0000256" key="1">
    <source>
        <dbReference type="ARBA" id="ARBA00004496"/>
    </source>
</evidence>
<protein>
    <recommendedName>
        <fullName evidence="6">RING finger protein 10</fullName>
    </recommendedName>
</protein>
<dbReference type="InterPro" id="IPR039739">
    <property type="entry name" value="MAG2/RNF10"/>
</dbReference>
<proteinExistence type="predicted"/>
<gene>
    <name evidence="4" type="ORF">SPARVUS_LOCUS4118838</name>
</gene>
<keyword evidence="2" id="KW-0963">Cytoplasm</keyword>
<feature type="region of interest" description="Disordered" evidence="3">
    <location>
        <begin position="478"/>
        <end position="512"/>
    </location>
</feature>
<feature type="compositionally biased region" description="Basic and acidic residues" evidence="3">
    <location>
        <begin position="314"/>
        <end position="328"/>
    </location>
</feature>
<accession>A0ABN9C3R6</accession>
<name>A0ABN9C3R6_9NEOB</name>
<evidence type="ECO:0000256" key="3">
    <source>
        <dbReference type="SAM" id="MobiDB-lite"/>
    </source>
</evidence>
<organism evidence="4 5">
    <name type="scientific">Staurois parvus</name>
    <dbReference type="NCBI Taxonomy" id="386267"/>
    <lineage>
        <taxon>Eukaryota</taxon>
        <taxon>Metazoa</taxon>
        <taxon>Chordata</taxon>
        <taxon>Craniata</taxon>
        <taxon>Vertebrata</taxon>
        <taxon>Euteleostomi</taxon>
        <taxon>Amphibia</taxon>
        <taxon>Batrachia</taxon>
        <taxon>Anura</taxon>
        <taxon>Neobatrachia</taxon>
        <taxon>Ranoidea</taxon>
        <taxon>Ranidae</taxon>
        <taxon>Staurois</taxon>
    </lineage>
</organism>
<dbReference type="PANTHER" id="PTHR12983:SF9">
    <property type="entry name" value="E3 UBIQUITIN-PROTEIN LIGASE RNF10"/>
    <property type="match status" value="1"/>
</dbReference>
<feature type="compositionally biased region" description="Polar residues" evidence="3">
    <location>
        <begin position="189"/>
        <end position="205"/>
    </location>
</feature>
<dbReference type="EMBL" id="CATNWA010007374">
    <property type="protein sequence ID" value="CAI9553922.1"/>
    <property type="molecule type" value="Genomic_DNA"/>
</dbReference>
<feature type="region of interest" description="Disordered" evidence="3">
    <location>
        <begin position="435"/>
        <end position="458"/>
    </location>
</feature>
<sequence length="512" mass="56825">MKKDLKSVAATETRLYSVGDTITMQLMRREKGVLVAMPKSKWMKLDEPIHLGDEEHSLFSKLLLASKKQILKQVINEEKAALVEQYSVEGETPEACFIEAAIQDLKDRQDLLQAPCKQDVGSTEADTEVLEVETHSQEKKSDSDYSVVHYVSAFDEEVEDPICEDLCQSLESASLAPVSAEGSDVVPTEETTFSQKSKPAAVPSSSGPPHYYYFYQAVDGQHIYLHPVNVRCLVHEYGSLEQCPETITATVVEIDGFTVTEEVRRRHRYLCHLPLTCEFSICEMALGPPAVSEQTLSYFADEVEKRKRQRQRKARDERRREKRIEIEENKKQGKYPEMHIALENLQQFPAVSSSAELTFPGLFSVLSTADSQSSMSLSPLSCSPASQTGPMFCQGAESPIDPPANPEDSGQCPSFAQMLRVGKAKAESWPKAAIKKETPAVSTGPADSDGESDCSERVPVPSFQNSFSEAMEAAFLKLDSTLPTPPLSIEKGGKRKKKQKKLLFSTSMVHTK</sequence>
<comment type="subcellular location">
    <subcellularLocation>
        <location evidence="1">Cytoplasm</location>
    </subcellularLocation>
</comment>
<reference evidence="4" key="1">
    <citation type="submission" date="2023-05" db="EMBL/GenBank/DDBJ databases">
        <authorList>
            <person name="Stuckert A."/>
        </authorList>
    </citation>
    <scope>NUCLEOTIDE SEQUENCE</scope>
</reference>
<feature type="region of interest" description="Disordered" evidence="3">
    <location>
        <begin position="178"/>
        <end position="205"/>
    </location>
</feature>
<evidence type="ECO:0008006" key="6">
    <source>
        <dbReference type="Google" id="ProtNLM"/>
    </source>
</evidence>
<dbReference type="PANTHER" id="PTHR12983">
    <property type="entry name" value="RING FINGER 10 FAMILY MEMBER"/>
    <property type="match status" value="1"/>
</dbReference>
<comment type="caution">
    <text evidence="4">The sequence shown here is derived from an EMBL/GenBank/DDBJ whole genome shotgun (WGS) entry which is preliminary data.</text>
</comment>